<keyword evidence="3" id="KW-1185">Reference proteome</keyword>
<dbReference type="EMBL" id="CADEAL010002100">
    <property type="protein sequence ID" value="CAB1438007.1"/>
    <property type="molecule type" value="Genomic_DNA"/>
</dbReference>
<name>A0A9N7YUG4_PLEPL</name>
<dbReference type="AlphaFoldDB" id="A0A9N7YUG4"/>
<accession>A0A9N7YUG4</accession>
<feature type="compositionally biased region" description="Basic and acidic residues" evidence="1">
    <location>
        <begin position="134"/>
        <end position="147"/>
    </location>
</feature>
<reference evidence="2" key="1">
    <citation type="submission" date="2020-03" db="EMBL/GenBank/DDBJ databases">
        <authorList>
            <person name="Weist P."/>
        </authorList>
    </citation>
    <scope>NUCLEOTIDE SEQUENCE</scope>
</reference>
<dbReference type="Proteomes" id="UP001153269">
    <property type="component" value="Unassembled WGS sequence"/>
</dbReference>
<sequence length="147" mass="15990">MAGSTVRGEQDPPAVPVIGMLEYCGVTVRAENKEAVERIEREHVPLPALQDNAGEVSSDHTQDVTVNIKADTNCCQNHLALAHPPTYSSAVEIRENEDEAWVVLVLGVEGAVLVPAHCRAQPTRVKAMSKRARKEQGRGEAASHKYE</sequence>
<evidence type="ECO:0000256" key="1">
    <source>
        <dbReference type="SAM" id="MobiDB-lite"/>
    </source>
</evidence>
<organism evidence="2 3">
    <name type="scientific">Pleuronectes platessa</name>
    <name type="common">European plaice</name>
    <dbReference type="NCBI Taxonomy" id="8262"/>
    <lineage>
        <taxon>Eukaryota</taxon>
        <taxon>Metazoa</taxon>
        <taxon>Chordata</taxon>
        <taxon>Craniata</taxon>
        <taxon>Vertebrata</taxon>
        <taxon>Euteleostomi</taxon>
        <taxon>Actinopterygii</taxon>
        <taxon>Neopterygii</taxon>
        <taxon>Teleostei</taxon>
        <taxon>Neoteleostei</taxon>
        <taxon>Acanthomorphata</taxon>
        <taxon>Carangaria</taxon>
        <taxon>Pleuronectiformes</taxon>
        <taxon>Pleuronectoidei</taxon>
        <taxon>Pleuronectidae</taxon>
        <taxon>Pleuronectes</taxon>
    </lineage>
</organism>
<proteinExistence type="predicted"/>
<gene>
    <name evidence="2" type="ORF">PLEPLA_LOCUS25976</name>
</gene>
<protein>
    <submittedName>
        <fullName evidence="2">Uncharacterized protein</fullName>
    </submittedName>
</protein>
<evidence type="ECO:0000313" key="3">
    <source>
        <dbReference type="Proteomes" id="UP001153269"/>
    </source>
</evidence>
<comment type="caution">
    <text evidence="2">The sequence shown here is derived from an EMBL/GenBank/DDBJ whole genome shotgun (WGS) entry which is preliminary data.</text>
</comment>
<evidence type="ECO:0000313" key="2">
    <source>
        <dbReference type="EMBL" id="CAB1438007.1"/>
    </source>
</evidence>
<feature type="region of interest" description="Disordered" evidence="1">
    <location>
        <begin position="123"/>
        <end position="147"/>
    </location>
</feature>